<reference evidence="1" key="1">
    <citation type="submission" date="2020-11" db="EMBL/GenBank/DDBJ databases">
        <authorList>
            <person name="Tran Van P."/>
        </authorList>
    </citation>
    <scope>NUCLEOTIDE SEQUENCE</scope>
</reference>
<gene>
    <name evidence="1" type="ORF">CTOB1V02_LOCUS6349</name>
</gene>
<proteinExistence type="predicted"/>
<dbReference type="EMBL" id="OB661547">
    <property type="protein sequence ID" value="CAD7228466.1"/>
    <property type="molecule type" value="Genomic_DNA"/>
</dbReference>
<dbReference type="OrthoDB" id="6250593at2759"/>
<dbReference type="SUPFAM" id="SSF103657">
    <property type="entry name" value="BAR/IMD domain-like"/>
    <property type="match status" value="1"/>
</dbReference>
<evidence type="ECO:0000313" key="1">
    <source>
        <dbReference type="EMBL" id="CAD7228466.1"/>
    </source>
</evidence>
<accession>A0A7R8ZLK6</accession>
<dbReference type="InterPro" id="IPR027267">
    <property type="entry name" value="AH/BAR_dom_sf"/>
</dbReference>
<dbReference type="AlphaFoldDB" id="A0A7R8ZLK6"/>
<protein>
    <submittedName>
        <fullName evidence="1">Uncharacterized protein</fullName>
    </submittedName>
</protein>
<sequence>MPDMSLTGHIKLGDFSQDYASVYARHADELIEMLEKYRTKNNELASESTLFESWNRLLQEIEEDARVAADLSHKLSSGIARSLPDRTFHSKIQAKKVFQHRETCETILSKQDEGIRHAFRIYSSAYEKFVREPNLRSRSALIRAQNDYLLQVNAANSMIKAYSEETLPKLLEELEDVYVDTTDAITEVTNQFTDFLTKKELQLNKDGRIVLSRHPTGVNLSLVLHERVFPTAPPVNVPHPLHSVTPRSRAQSAGEEMARAVQSGQALFEKRID</sequence>
<dbReference type="Gene3D" id="1.20.1270.60">
    <property type="entry name" value="Arfaptin homology (AH) domain/BAR domain"/>
    <property type="match status" value="1"/>
</dbReference>
<organism evidence="1">
    <name type="scientific">Cyprideis torosa</name>
    <dbReference type="NCBI Taxonomy" id="163714"/>
    <lineage>
        <taxon>Eukaryota</taxon>
        <taxon>Metazoa</taxon>
        <taxon>Ecdysozoa</taxon>
        <taxon>Arthropoda</taxon>
        <taxon>Crustacea</taxon>
        <taxon>Oligostraca</taxon>
        <taxon>Ostracoda</taxon>
        <taxon>Podocopa</taxon>
        <taxon>Podocopida</taxon>
        <taxon>Cytherocopina</taxon>
        <taxon>Cytheroidea</taxon>
        <taxon>Cytherideidae</taxon>
        <taxon>Cyprideis</taxon>
    </lineage>
</organism>
<name>A0A7R8ZLK6_9CRUS</name>